<evidence type="ECO:0000313" key="1">
    <source>
        <dbReference type="EMBL" id="CAJ1374913.1"/>
    </source>
</evidence>
<proteinExistence type="predicted"/>
<protein>
    <submittedName>
        <fullName evidence="1">Uncharacterized protein</fullName>
    </submittedName>
</protein>
<accession>A0AA36HVF9</accession>
<name>A0AA36HVF9_9DINO</name>
<gene>
    <name evidence="1" type="ORF">EVOR1521_LOCUS4329</name>
</gene>
<keyword evidence="2" id="KW-1185">Reference proteome</keyword>
<organism evidence="1 2">
    <name type="scientific">Effrenium voratum</name>
    <dbReference type="NCBI Taxonomy" id="2562239"/>
    <lineage>
        <taxon>Eukaryota</taxon>
        <taxon>Sar</taxon>
        <taxon>Alveolata</taxon>
        <taxon>Dinophyceae</taxon>
        <taxon>Suessiales</taxon>
        <taxon>Symbiodiniaceae</taxon>
        <taxon>Effrenium</taxon>
    </lineage>
</organism>
<reference evidence="1" key="1">
    <citation type="submission" date="2023-08" db="EMBL/GenBank/DDBJ databases">
        <authorList>
            <person name="Chen Y."/>
            <person name="Shah S."/>
            <person name="Dougan E. K."/>
            <person name="Thang M."/>
            <person name="Chan C."/>
        </authorList>
    </citation>
    <scope>NUCLEOTIDE SEQUENCE</scope>
</reference>
<sequence length="243" mass="27131">MPKVRSYSARPLYEAEHAKVVSLDPQNELLLRVMAVLEADGSGRVSLLNRPLSPDGPLKEHAQLRCFLERLHYARDEISLVPSIAKFWQQHSLGPLPIYPGVLALKSLGELLLSKTADVKAWQHYDSELAFVLPVSGKTGRPPMHDLQMYGSSKATRVFQGGGPFMLTDSEDLAMRVMARLGYLDDGLNADPAESLMVLPTIRRTKRTIGKRQSYQNLQTRVTMSCRRFVERCCQAQVVEPGG</sequence>
<dbReference type="EMBL" id="CAUJNA010000285">
    <property type="protein sequence ID" value="CAJ1374913.1"/>
    <property type="molecule type" value="Genomic_DNA"/>
</dbReference>
<evidence type="ECO:0000313" key="2">
    <source>
        <dbReference type="Proteomes" id="UP001178507"/>
    </source>
</evidence>
<comment type="caution">
    <text evidence="1">The sequence shown here is derived from an EMBL/GenBank/DDBJ whole genome shotgun (WGS) entry which is preliminary data.</text>
</comment>
<dbReference type="AlphaFoldDB" id="A0AA36HVF9"/>
<dbReference type="Proteomes" id="UP001178507">
    <property type="component" value="Unassembled WGS sequence"/>
</dbReference>